<name>A0ACC0ETA2_9BASI</name>
<accession>A0ACC0ETA2</accession>
<comment type="caution">
    <text evidence="1">The sequence shown here is derived from an EMBL/GenBank/DDBJ whole genome shotgun (WGS) entry which is preliminary data.</text>
</comment>
<proteinExistence type="predicted"/>
<reference evidence="2" key="2">
    <citation type="journal article" date="2018" name="Mol. Plant Microbe Interact.">
        <title>Genome sequence resources for the wheat stripe rust pathogen (Puccinia striiformis f. sp. tritici) and the barley stripe rust pathogen (Puccinia striiformis f. sp. hordei).</title>
        <authorList>
            <person name="Xia C."/>
            <person name="Wang M."/>
            <person name="Yin C."/>
            <person name="Cornejo O.E."/>
            <person name="Hulbert S.H."/>
            <person name="Chen X."/>
        </authorList>
    </citation>
    <scope>NUCLEOTIDE SEQUENCE [LARGE SCALE GENOMIC DNA]</scope>
    <source>
        <strain evidence="2">93-210</strain>
    </source>
</reference>
<dbReference type="EMBL" id="CM045867">
    <property type="protein sequence ID" value="KAI7959116.1"/>
    <property type="molecule type" value="Genomic_DNA"/>
</dbReference>
<dbReference type="Proteomes" id="UP001060170">
    <property type="component" value="Chromosome 3"/>
</dbReference>
<gene>
    <name evidence="1" type="ORF">MJO28_002907</name>
</gene>
<sequence>MSTRRGKRNLDDHPSLENREEIEEMLASKVTNLIQEIPFIFNEFSKRNGLTIKQQVCSNEMMSSLMNLMEHDPRTITNHYQQQRRTDGKD</sequence>
<protein>
    <submittedName>
        <fullName evidence="1">Uncharacterized protein</fullName>
    </submittedName>
</protein>
<organism evidence="1 2">
    <name type="scientific">Puccinia striiformis f. sp. tritici</name>
    <dbReference type="NCBI Taxonomy" id="168172"/>
    <lineage>
        <taxon>Eukaryota</taxon>
        <taxon>Fungi</taxon>
        <taxon>Dikarya</taxon>
        <taxon>Basidiomycota</taxon>
        <taxon>Pucciniomycotina</taxon>
        <taxon>Pucciniomycetes</taxon>
        <taxon>Pucciniales</taxon>
        <taxon>Pucciniaceae</taxon>
        <taxon>Puccinia</taxon>
    </lineage>
</organism>
<reference evidence="2" key="1">
    <citation type="journal article" date="2018" name="BMC Genomics">
        <title>Genomic insights into host adaptation between the wheat stripe rust pathogen (Puccinia striiformis f. sp. tritici) and the barley stripe rust pathogen (Puccinia striiformis f. sp. hordei).</title>
        <authorList>
            <person name="Xia C."/>
            <person name="Wang M."/>
            <person name="Yin C."/>
            <person name="Cornejo O.E."/>
            <person name="Hulbert S.H."/>
            <person name="Chen X."/>
        </authorList>
    </citation>
    <scope>NUCLEOTIDE SEQUENCE [LARGE SCALE GENOMIC DNA]</scope>
    <source>
        <strain evidence="2">93-210</strain>
    </source>
</reference>
<reference evidence="1 2" key="3">
    <citation type="journal article" date="2022" name="Microbiol. Spectr.">
        <title>Folding features and dynamics of 3D genome architecture in plant fungal pathogens.</title>
        <authorList>
            <person name="Xia C."/>
        </authorList>
    </citation>
    <scope>NUCLEOTIDE SEQUENCE [LARGE SCALE GENOMIC DNA]</scope>
    <source>
        <strain evidence="1 2">93-210</strain>
    </source>
</reference>
<evidence type="ECO:0000313" key="1">
    <source>
        <dbReference type="EMBL" id="KAI7959116.1"/>
    </source>
</evidence>
<evidence type="ECO:0000313" key="2">
    <source>
        <dbReference type="Proteomes" id="UP001060170"/>
    </source>
</evidence>
<keyword evidence="2" id="KW-1185">Reference proteome</keyword>